<dbReference type="EMBL" id="HG996476">
    <property type="protein sequence ID" value="CAG1854010.1"/>
    <property type="molecule type" value="Genomic_DNA"/>
</dbReference>
<dbReference type="Gramene" id="Ma10_t19420.1">
    <property type="protein sequence ID" value="Ma10_p19420.1"/>
    <property type="gene ID" value="Ma10_g19420"/>
</dbReference>
<name>A0A804KY16_MUSAM</name>
<dbReference type="AlphaFoldDB" id="A0A804KY16"/>
<dbReference type="InParanoid" id="A0A804KY16"/>
<dbReference type="Proteomes" id="UP000012960">
    <property type="component" value="Unplaced"/>
</dbReference>
<dbReference type="EnsemblPlants" id="Ma10_t19420.1">
    <property type="protein sequence ID" value="Ma10_p19420.1"/>
    <property type="gene ID" value="Ma10_g19420"/>
</dbReference>
<evidence type="ECO:0000313" key="1">
    <source>
        <dbReference type="EMBL" id="CAG1854010.1"/>
    </source>
</evidence>
<sequence length="48" mass="5403">MPVSLSGCRCRISYCLASFSTPQFLFWVILLCYVAQVLEVLLAQQFTG</sequence>
<proteinExistence type="predicted"/>
<reference evidence="1" key="1">
    <citation type="submission" date="2021-03" db="EMBL/GenBank/DDBJ databases">
        <authorList>
            <consortium name="Genoscope - CEA"/>
            <person name="William W."/>
        </authorList>
    </citation>
    <scope>NUCLEOTIDE SEQUENCE</scope>
    <source>
        <strain evidence="1">Doubled-haploid Pahang</strain>
    </source>
</reference>
<evidence type="ECO:0000313" key="3">
    <source>
        <dbReference type="Proteomes" id="UP000012960"/>
    </source>
</evidence>
<protein>
    <submittedName>
        <fullName evidence="1">(wild Malaysian banana) hypothetical protein</fullName>
    </submittedName>
</protein>
<organism evidence="2 3">
    <name type="scientific">Musa acuminata subsp. malaccensis</name>
    <name type="common">Wild banana</name>
    <name type="synonym">Musa malaccensis</name>
    <dbReference type="NCBI Taxonomy" id="214687"/>
    <lineage>
        <taxon>Eukaryota</taxon>
        <taxon>Viridiplantae</taxon>
        <taxon>Streptophyta</taxon>
        <taxon>Embryophyta</taxon>
        <taxon>Tracheophyta</taxon>
        <taxon>Spermatophyta</taxon>
        <taxon>Magnoliopsida</taxon>
        <taxon>Liliopsida</taxon>
        <taxon>Zingiberales</taxon>
        <taxon>Musaceae</taxon>
        <taxon>Musa</taxon>
    </lineage>
</organism>
<accession>A0A804KY16</accession>
<reference evidence="2" key="2">
    <citation type="submission" date="2021-05" db="UniProtKB">
        <authorList>
            <consortium name="EnsemblPlants"/>
        </authorList>
    </citation>
    <scope>IDENTIFICATION</scope>
    <source>
        <strain evidence="2">subsp. malaccensis</strain>
    </source>
</reference>
<keyword evidence="3" id="KW-1185">Reference proteome</keyword>
<gene>
    <name evidence="1" type="ORF">GSMUA_322360.1</name>
</gene>
<evidence type="ECO:0000313" key="2">
    <source>
        <dbReference type="EnsemblPlants" id="Ma10_p19420.1"/>
    </source>
</evidence>